<dbReference type="OrthoDB" id="1377135at2"/>
<keyword evidence="2" id="KW-1185">Reference proteome</keyword>
<evidence type="ECO:0008006" key="3">
    <source>
        <dbReference type="Google" id="ProtNLM"/>
    </source>
</evidence>
<dbReference type="RefSeq" id="WP_136404401.1">
    <property type="nucleotide sequence ID" value="NZ_SSNZ01000012.1"/>
</dbReference>
<sequence>MKTKLPYYLFCILILVSCQDKELLLNEETETIPAGLMATPSKVVVINEPDTSLNGDYCATVSINDPEAKNASKHNLTIKVEKGYLKEIRNEDHTVIQDFQGVFFNDDRFTEFQTNGLEYRISILATLEECYSGELKGFSVRCNGITQKGKQCKNRTLHASKLCVHHRE</sequence>
<reference evidence="1 2" key="1">
    <citation type="submission" date="2019-04" db="EMBL/GenBank/DDBJ databases">
        <title>Flavobacterium sp. nov. isolated from construction timber.</title>
        <authorList>
            <person name="Lin S.-Y."/>
            <person name="Chang C.-T."/>
            <person name="Young C.-C."/>
        </authorList>
    </citation>
    <scope>NUCLEOTIDE SEQUENCE [LARGE SCALE GENOMIC DNA]</scope>
    <source>
        <strain evidence="1 2">CC-CTC003</strain>
    </source>
</reference>
<name>A0A4S3ZPH3_9FLAO</name>
<protein>
    <recommendedName>
        <fullName evidence="3">Lipoprotein</fullName>
    </recommendedName>
</protein>
<dbReference type="EMBL" id="SSNZ01000012">
    <property type="protein sequence ID" value="THF47412.1"/>
    <property type="molecule type" value="Genomic_DNA"/>
</dbReference>
<comment type="caution">
    <text evidence="1">The sequence shown here is derived from an EMBL/GenBank/DDBJ whole genome shotgun (WGS) entry which is preliminary data.</text>
</comment>
<dbReference type="Proteomes" id="UP000307507">
    <property type="component" value="Unassembled WGS sequence"/>
</dbReference>
<evidence type="ECO:0000313" key="2">
    <source>
        <dbReference type="Proteomes" id="UP000307507"/>
    </source>
</evidence>
<evidence type="ECO:0000313" key="1">
    <source>
        <dbReference type="EMBL" id="THF47412.1"/>
    </source>
</evidence>
<gene>
    <name evidence="1" type="ORF">E6C50_16765</name>
</gene>
<proteinExistence type="predicted"/>
<accession>A0A4S3ZPH3</accession>
<dbReference type="PROSITE" id="PS51257">
    <property type="entry name" value="PROKAR_LIPOPROTEIN"/>
    <property type="match status" value="1"/>
</dbReference>
<dbReference type="AlphaFoldDB" id="A0A4S3ZPH3"/>
<organism evidence="1 2">
    <name type="scientific">Flavobacterium supellecticarium</name>
    <dbReference type="NCBI Taxonomy" id="2565924"/>
    <lineage>
        <taxon>Bacteria</taxon>
        <taxon>Pseudomonadati</taxon>
        <taxon>Bacteroidota</taxon>
        <taxon>Flavobacteriia</taxon>
        <taxon>Flavobacteriales</taxon>
        <taxon>Flavobacteriaceae</taxon>
        <taxon>Flavobacterium</taxon>
    </lineage>
</organism>